<dbReference type="STRING" id="34060.B0181_02445"/>
<dbReference type="EMBL" id="UGQE01000001">
    <property type="protein sequence ID" value="STZ09764.1"/>
    <property type="molecule type" value="Genomic_DNA"/>
</dbReference>
<dbReference type="InterPro" id="IPR000847">
    <property type="entry name" value="LysR_HTH_N"/>
</dbReference>
<keyword evidence="3" id="KW-0238">DNA-binding</keyword>
<protein>
    <submittedName>
        <fullName evidence="7">Cyn operon transcriptional activator</fullName>
    </submittedName>
</protein>
<dbReference type="EMBL" id="MUXU01000018">
    <property type="protein sequence ID" value="OOR91909.1"/>
    <property type="molecule type" value="Genomic_DNA"/>
</dbReference>
<dbReference type="PROSITE" id="PS50931">
    <property type="entry name" value="HTH_LYSR"/>
    <property type="match status" value="1"/>
</dbReference>
<keyword evidence="8" id="KW-1185">Reference proteome</keyword>
<dbReference type="InterPro" id="IPR036390">
    <property type="entry name" value="WH_DNA-bd_sf"/>
</dbReference>
<evidence type="ECO:0000256" key="3">
    <source>
        <dbReference type="ARBA" id="ARBA00023125"/>
    </source>
</evidence>
<proteinExistence type="inferred from homology"/>
<dbReference type="Gene3D" id="1.10.10.10">
    <property type="entry name" value="Winged helix-like DNA-binding domain superfamily/Winged helix DNA-binding domain"/>
    <property type="match status" value="1"/>
</dbReference>
<dbReference type="GO" id="GO:0003677">
    <property type="term" value="F:DNA binding"/>
    <property type="evidence" value="ECO:0007669"/>
    <property type="project" value="UniProtKB-KW"/>
</dbReference>
<evidence type="ECO:0000259" key="5">
    <source>
        <dbReference type="PROSITE" id="PS50931"/>
    </source>
</evidence>
<keyword evidence="4" id="KW-0804">Transcription</keyword>
<evidence type="ECO:0000313" key="9">
    <source>
        <dbReference type="Proteomes" id="UP000255279"/>
    </source>
</evidence>
<reference evidence="7 9" key="2">
    <citation type="submission" date="2018-06" db="EMBL/GenBank/DDBJ databases">
        <authorList>
            <consortium name="Pathogen Informatics"/>
            <person name="Doyle S."/>
        </authorList>
    </citation>
    <scope>NUCLEOTIDE SEQUENCE [LARGE SCALE GENOMIC DNA]</scope>
    <source>
        <strain evidence="7 9">NCTC10293</strain>
    </source>
</reference>
<dbReference type="AlphaFoldDB" id="A0A1T0A8G8"/>
<dbReference type="Gene3D" id="3.40.190.290">
    <property type="match status" value="1"/>
</dbReference>
<keyword evidence="2" id="KW-0805">Transcription regulation</keyword>
<organism evidence="6 8">
    <name type="scientific">Moraxella caviae</name>
    <dbReference type="NCBI Taxonomy" id="34060"/>
    <lineage>
        <taxon>Bacteria</taxon>
        <taxon>Pseudomonadati</taxon>
        <taxon>Pseudomonadota</taxon>
        <taxon>Gammaproteobacteria</taxon>
        <taxon>Moraxellales</taxon>
        <taxon>Moraxellaceae</taxon>
        <taxon>Moraxella</taxon>
    </lineage>
</organism>
<dbReference type="SUPFAM" id="SSF46785">
    <property type="entry name" value="Winged helix' DNA-binding domain"/>
    <property type="match status" value="1"/>
</dbReference>
<dbReference type="Proteomes" id="UP000190435">
    <property type="component" value="Unassembled WGS sequence"/>
</dbReference>
<accession>A0A1T0A8G8</accession>
<dbReference type="RefSeq" id="WP_078275899.1">
    <property type="nucleotide sequence ID" value="NZ_MUXU01000018.1"/>
</dbReference>
<evidence type="ECO:0000256" key="2">
    <source>
        <dbReference type="ARBA" id="ARBA00023015"/>
    </source>
</evidence>
<dbReference type="GO" id="GO:0003700">
    <property type="term" value="F:DNA-binding transcription factor activity"/>
    <property type="evidence" value="ECO:0007669"/>
    <property type="project" value="InterPro"/>
</dbReference>
<dbReference type="PANTHER" id="PTHR30419">
    <property type="entry name" value="HTH-TYPE TRANSCRIPTIONAL REGULATOR YBHD"/>
    <property type="match status" value="1"/>
</dbReference>
<evidence type="ECO:0000313" key="6">
    <source>
        <dbReference type="EMBL" id="OOR91909.1"/>
    </source>
</evidence>
<dbReference type="CDD" id="cd08440">
    <property type="entry name" value="PBP2_LTTR_like_4"/>
    <property type="match status" value="1"/>
</dbReference>
<dbReference type="SUPFAM" id="SSF53850">
    <property type="entry name" value="Periplasmic binding protein-like II"/>
    <property type="match status" value="1"/>
</dbReference>
<gene>
    <name evidence="7" type="primary">cynR_1</name>
    <name evidence="6" type="ORF">B0181_02445</name>
    <name evidence="7" type="ORF">NCTC10293_00074</name>
</gene>
<name>A0A1T0A8G8_9GAMM</name>
<dbReference type="PANTHER" id="PTHR30419:SF30">
    <property type="entry name" value="LYSR FAMILY TRANSCRIPTIONAL REGULATOR"/>
    <property type="match status" value="1"/>
</dbReference>
<dbReference type="InterPro" id="IPR005119">
    <property type="entry name" value="LysR_subst-bd"/>
</dbReference>
<reference evidence="6 8" key="1">
    <citation type="submission" date="2017-02" db="EMBL/GenBank/DDBJ databases">
        <title>Draft genome sequence of Moraxella caviae CCUG 355 type strain.</title>
        <authorList>
            <person name="Engstrom-Jakobsson H."/>
            <person name="Salva-Serra F."/>
            <person name="Thorell K."/>
            <person name="Gonzales-Siles L."/>
            <person name="Karlsson R."/>
            <person name="Boulund F."/>
            <person name="Engstrand L."/>
            <person name="Moore E."/>
        </authorList>
    </citation>
    <scope>NUCLEOTIDE SEQUENCE [LARGE SCALE GENOMIC DNA]</scope>
    <source>
        <strain evidence="6 8">CCUG 355</strain>
    </source>
</reference>
<comment type="similarity">
    <text evidence="1">Belongs to the LysR transcriptional regulatory family.</text>
</comment>
<evidence type="ECO:0000256" key="1">
    <source>
        <dbReference type="ARBA" id="ARBA00009437"/>
    </source>
</evidence>
<dbReference type="FunFam" id="1.10.10.10:FF:000001">
    <property type="entry name" value="LysR family transcriptional regulator"/>
    <property type="match status" value="1"/>
</dbReference>
<sequence length="304" mass="33455">MKINSKNITLRQLRAFLAVADSGSFTQAADDLHISQSTLSGLIKELEKVLAVKLFDRTTRQLSLSAIGVQLYPLASRVLHDLEAMTNELNHLKALEKGVVRIAASQQLAAAILPQVMADFEALYPNIDVLIEDCAVEDVIGLVGAGVVDFGIGPARDVGQGIMRELLLNLPFYVAMPQTHPLAAKTQVAWSDLRHEKLIVLTGSFSDMLAAELPDEMAAMIKNAAHRVNFMTTAFAMASKNLGLTFCLPYSQARIKQNGLQMRPLINPQISRSSYLYRQSGRVQTDAARRFYGVLCEQLSKAQW</sequence>
<dbReference type="Pfam" id="PF03466">
    <property type="entry name" value="LysR_substrate"/>
    <property type="match status" value="1"/>
</dbReference>
<evidence type="ECO:0000313" key="7">
    <source>
        <dbReference type="EMBL" id="STZ09764.1"/>
    </source>
</evidence>
<evidence type="ECO:0000256" key="4">
    <source>
        <dbReference type="ARBA" id="ARBA00023163"/>
    </source>
</evidence>
<dbReference type="PRINTS" id="PR00039">
    <property type="entry name" value="HTHLYSR"/>
</dbReference>
<dbReference type="Proteomes" id="UP000255279">
    <property type="component" value="Unassembled WGS sequence"/>
</dbReference>
<dbReference type="OrthoDB" id="5289754at2"/>
<dbReference type="Pfam" id="PF00126">
    <property type="entry name" value="HTH_1"/>
    <property type="match status" value="1"/>
</dbReference>
<feature type="domain" description="HTH lysR-type" evidence="5">
    <location>
        <begin position="8"/>
        <end position="65"/>
    </location>
</feature>
<dbReference type="InterPro" id="IPR036388">
    <property type="entry name" value="WH-like_DNA-bd_sf"/>
</dbReference>
<evidence type="ECO:0000313" key="8">
    <source>
        <dbReference type="Proteomes" id="UP000190435"/>
    </source>
</evidence>
<dbReference type="InterPro" id="IPR050950">
    <property type="entry name" value="HTH-type_LysR_regulators"/>
</dbReference>
<dbReference type="GO" id="GO:0005829">
    <property type="term" value="C:cytosol"/>
    <property type="evidence" value="ECO:0007669"/>
    <property type="project" value="TreeGrafter"/>
</dbReference>